<dbReference type="Pfam" id="PF21307">
    <property type="entry name" value="Glyco_hydro_95_C"/>
    <property type="match status" value="1"/>
</dbReference>
<evidence type="ECO:0000259" key="2">
    <source>
        <dbReference type="Pfam" id="PF21307"/>
    </source>
</evidence>
<dbReference type="InterPro" id="IPR008928">
    <property type="entry name" value="6-hairpin_glycosidase_sf"/>
</dbReference>
<dbReference type="PANTHER" id="PTHR31084:SF0">
    <property type="entry name" value="ALPHA-L-FUCOSIDASE 2"/>
    <property type="match status" value="1"/>
</dbReference>
<proteinExistence type="predicted"/>
<feature type="domain" description="Glycosyl hydrolase family 95 catalytic" evidence="3">
    <location>
        <begin position="278"/>
        <end position="692"/>
    </location>
</feature>
<dbReference type="Gene3D" id="1.50.10.10">
    <property type="match status" value="1"/>
</dbReference>
<dbReference type="RefSeq" id="WP_268616557.1">
    <property type="nucleotide sequence ID" value="NZ_JAMDMX010000061.1"/>
</dbReference>
<dbReference type="InterPro" id="IPR016518">
    <property type="entry name" value="Alpha-L-fucosidase"/>
</dbReference>
<dbReference type="Gene3D" id="2.60.40.1180">
    <property type="entry name" value="Golgi alpha-mannosidase II"/>
    <property type="match status" value="1"/>
</dbReference>
<organism evidence="4 5">
    <name type="scientific">Paenibacillus alginolyticus</name>
    <dbReference type="NCBI Taxonomy" id="59839"/>
    <lineage>
        <taxon>Bacteria</taxon>
        <taxon>Bacillati</taxon>
        <taxon>Bacillota</taxon>
        <taxon>Bacilli</taxon>
        <taxon>Bacillales</taxon>
        <taxon>Paenibacillaceae</taxon>
        <taxon>Paenibacillus</taxon>
    </lineage>
</organism>
<dbReference type="PIRSF" id="PIRSF007663">
    <property type="entry name" value="UCP007663"/>
    <property type="match status" value="1"/>
</dbReference>
<dbReference type="Proteomes" id="UP001527099">
    <property type="component" value="Unassembled WGS sequence"/>
</dbReference>
<accession>A0ABT4GFW4</accession>
<dbReference type="Gene3D" id="2.70.98.50">
    <property type="entry name" value="putative glycoside hydrolase family protein from bacillus halodurans"/>
    <property type="match status" value="1"/>
</dbReference>
<keyword evidence="5" id="KW-1185">Reference proteome</keyword>
<dbReference type="EMBL" id="JAMDMX010000061">
    <property type="protein sequence ID" value="MCY9695084.1"/>
    <property type="molecule type" value="Genomic_DNA"/>
</dbReference>
<comment type="caution">
    <text evidence="4">The sequence shown here is derived from an EMBL/GenBank/DDBJ whole genome shotgun (WGS) entry which is preliminary data.</text>
</comment>
<dbReference type="InterPro" id="IPR012341">
    <property type="entry name" value="6hp_glycosidase-like_sf"/>
</dbReference>
<reference evidence="4 5" key="1">
    <citation type="submission" date="2022-05" db="EMBL/GenBank/DDBJ databases">
        <title>Genome Sequencing of Bee-Associated Microbes.</title>
        <authorList>
            <person name="Dunlap C."/>
        </authorList>
    </citation>
    <scope>NUCLEOTIDE SEQUENCE [LARGE SCALE GENOMIC DNA]</scope>
    <source>
        <strain evidence="4 5">NRRL B-14421</strain>
    </source>
</reference>
<evidence type="ECO:0000259" key="3">
    <source>
        <dbReference type="Pfam" id="PF22124"/>
    </source>
</evidence>
<evidence type="ECO:0000313" key="4">
    <source>
        <dbReference type="EMBL" id="MCY9695084.1"/>
    </source>
</evidence>
<feature type="domain" description="Alpha fucosidase A-like C-terminal" evidence="2">
    <location>
        <begin position="694"/>
        <end position="757"/>
    </location>
</feature>
<protein>
    <submittedName>
        <fullName evidence="4">Glycoside hydrolase family 95 protein</fullName>
    </submittedName>
</protein>
<dbReference type="PANTHER" id="PTHR31084">
    <property type="entry name" value="ALPHA-L-FUCOSIDASE 2"/>
    <property type="match status" value="1"/>
</dbReference>
<dbReference type="Pfam" id="PF22124">
    <property type="entry name" value="Glyco_hydro_95_cat"/>
    <property type="match status" value="1"/>
</dbReference>
<dbReference type="Pfam" id="PF14498">
    <property type="entry name" value="Glyco_hyd_65N_2"/>
    <property type="match status" value="1"/>
</dbReference>
<gene>
    <name evidence="4" type="ORF">M5X19_19575</name>
</gene>
<dbReference type="SUPFAM" id="SSF48208">
    <property type="entry name" value="Six-hairpin glycosidases"/>
    <property type="match status" value="1"/>
</dbReference>
<dbReference type="GO" id="GO:0016787">
    <property type="term" value="F:hydrolase activity"/>
    <property type="evidence" value="ECO:0007669"/>
    <property type="project" value="UniProtKB-KW"/>
</dbReference>
<dbReference type="InterPro" id="IPR054363">
    <property type="entry name" value="GH95_cat"/>
</dbReference>
<keyword evidence="4" id="KW-0378">Hydrolase</keyword>
<sequence>MKLQYFSAAEKWTEALPIGNGRLGAMIFGGVMNEHLQLNEDTLWSGSPKEGNNPRAKEVLPEVRRLLMDSKFIEADKLSKEMLGPYTQSYMPLGNLHLKFDHGDLYQSYQRSLSLQEGISRVEYRIGNVTYSREMFASHPDQVIVLRLQANKTGMLNLHIKLDSQLNYRTDTFENDLLLKGTAPEHVDPNYYATDNPVVYGDPITAEAIRFEARLGAVLDNGKLQVDHDGMHILGATGVTLYFVAETSFNGYDKSPGRQGKDPEPLVARALELVKAQSYDSLRRKHIEDHQALFNRVELSLGETVAPADLSTKERISEYGAKDPGLVELLFHYGRYLMIASSRPGTQPANLQGIWNKEIRPPWSSNYTLNINAQMNYWMVETCNLAECHEPFLHFIGRLSQNGKKTADVNYGARGWTAHHNTDIWCQASPVGDFGQGDPVWALWPMGGPWITQHLWEHYAFGKDDTFLRNYAYPIMKEAALFCLDWLVDDGSGRLITMPSTSPEHKFVTAEGKAGVSAAATMDMSIIWDLFTNCMEASDILQMDADFRLELEDARSRLFPMQIGKYGQLQEWSQDFEDEDKHHRHISHLFGVYPGRQLTQHTTPELYAAAQQSLNRRGDEGTGWSLGWKVGLWARFGDGNRALDLIANLLRLVKDDTENYQTGGIYANLFDAHPPFQIDGNFAAASGIAELLLQSHQGYLQLLPALPDAWPTGFVKGLRARGGFEVSIKWDKGEIVEAEIYSHSGGLCSVQIDALVKSEFQTVIGKRYSLSLNPLTVQEH</sequence>
<feature type="domain" description="Glycosyl hydrolase family 95 N-terminal" evidence="1">
    <location>
        <begin position="3"/>
        <end position="251"/>
    </location>
</feature>
<dbReference type="InterPro" id="IPR049053">
    <property type="entry name" value="AFCA-like_C"/>
</dbReference>
<name>A0ABT4GFW4_9BACL</name>
<evidence type="ECO:0000313" key="5">
    <source>
        <dbReference type="Proteomes" id="UP001527099"/>
    </source>
</evidence>
<dbReference type="InterPro" id="IPR027414">
    <property type="entry name" value="GH95_N_dom"/>
</dbReference>
<evidence type="ECO:0000259" key="1">
    <source>
        <dbReference type="Pfam" id="PF14498"/>
    </source>
</evidence>
<dbReference type="InterPro" id="IPR013780">
    <property type="entry name" value="Glyco_hydro_b"/>
</dbReference>